<dbReference type="OMA" id="EIYQVEY"/>
<evidence type="ECO:0000256" key="4">
    <source>
        <dbReference type="ARBA" id="ARBA00022884"/>
    </source>
</evidence>
<dbReference type="InterPro" id="IPR001040">
    <property type="entry name" value="TIF_eIF_4E"/>
</dbReference>
<dbReference type="EMBL" id="LFYR01000980">
    <property type="protein sequence ID" value="KMZ66398.1"/>
    <property type="molecule type" value="Genomic_DNA"/>
</dbReference>
<evidence type="ECO:0000256" key="1">
    <source>
        <dbReference type="ARBA" id="ARBA00009860"/>
    </source>
</evidence>
<dbReference type="GO" id="GO:0000340">
    <property type="term" value="F:RNA 7-methylguanosine cap binding"/>
    <property type="evidence" value="ECO:0000318"/>
    <property type="project" value="GO_Central"/>
</dbReference>
<dbReference type="AlphaFoldDB" id="A0A0K9PBE3"/>
<dbReference type="Pfam" id="PF01652">
    <property type="entry name" value="IF4E"/>
    <property type="match status" value="1"/>
</dbReference>
<dbReference type="GO" id="GO:0016281">
    <property type="term" value="C:eukaryotic translation initiation factor 4F complex"/>
    <property type="evidence" value="ECO:0000318"/>
    <property type="project" value="GO_Central"/>
</dbReference>
<dbReference type="Gene3D" id="3.30.760.10">
    <property type="entry name" value="RNA Cap, Translation Initiation Factor Eif4e"/>
    <property type="match status" value="1"/>
</dbReference>
<comment type="similarity">
    <text evidence="1 11">Belongs to the eukaryotic initiation factor 4E family.</text>
</comment>
<evidence type="ECO:0000256" key="10">
    <source>
        <dbReference type="ARBA" id="ARBA00041713"/>
    </source>
</evidence>
<dbReference type="GO" id="GO:0006417">
    <property type="term" value="P:regulation of translation"/>
    <property type="evidence" value="ECO:0007669"/>
    <property type="project" value="UniProtKB-KW"/>
</dbReference>
<dbReference type="InterPro" id="IPR019770">
    <property type="entry name" value="TIF_eIF_4E_CS"/>
</dbReference>
<keyword evidence="3" id="KW-0810">Translation regulation</keyword>
<dbReference type="FunFam" id="3.30.760.10:FF:000003">
    <property type="entry name" value="Eukaryotic translation initiation factor 4E"/>
    <property type="match status" value="1"/>
</dbReference>
<accession>A0A0K9PBE3</accession>
<keyword evidence="2 11" id="KW-0396">Initiation factor</keyword>
<evidence type="ECO:0000256" key="8">
    <source>
        <dbReference type="ARBA" id="ARBA00030245"/>
    </source>
</evidence>
<comment type="caution">
    <text evidence="13">The sequence shown here is derived from an EMBL/GenBank/DDBJ whole genome shotgun (WGS) entry which is preliminary data.</text>
</comment>
<evidence type="ECO:0000256" key="2">
    <source>
        <dbReference type="ARBA" id="ARBA00022540"/>
    </source>
</evidence>
<evidence type="ECO:0000256" key="6">
    <source>
        <dbReference type="ARBA" id="ARBA00023157"/>
    </source>
</evidence>
<evidence type="ECO:0000313" key="14">
    <source>
        <dbReference type="Proteomes" id="UP000036987"/>
    </source>
</evidence>
<dbReference type="Proteomes" id="UP000036987">
    <property type="component" value="Unassembled WGS sequence"/>
</dbReference>
<gene>
    <name evidence="13" type="ORF">ZOSMA_29G00470</name>
</gene>
<dbReference type="STRING" id="29655.A0A0K9PBE3"/>
<keyword evidence="4 11" id="KW-0694">RNA-binding</keyword>
<dbReference type="GO" id="GO:0003743">
    <property type="term" value="F:translation initiation factor activity"/>
    <property type="evidence" value="ECO:0000318"/>
    <property type="project" value="GO_Central"/>
</dbReference>
<evidence type="ECO:0000313" key="13">
    <source>
        <dbReference type="EMBL" id="KMZ66398.1"/>
    </source>
</evidence>
<keyword evidence="14" id="KW-1185">Reference proteome</keyword>
<evidence type="ECO:0000256" key="11">
    <source>
        <dbReference type="RuleBase" id="RU004374"/>
    </source>
</evidence>
<dbReference type="PROSITE" id="PS00813">
    <property type="entry name" value="IF4E"/>
    <property type="match status" value="1"/>
</dbReference>
<protein>
    <recommendedName>
        <fullName evidence="9">eIF-4F 25 kDa subunit</fullName>
    </recommendedName>
    <alternativeName>
        <fullName evidence="10">eIF-4F p26 subunit</fullName>
    </alternativeName>
    <alternativeName>
        <fullName evidence="8">mRNA cap-binding protein</fullName>
    </alternativeName>
</protein>
<feature type="region of interest" description="Disordered" evidence="12">
    <location>
        <begin position="1"/>
        <end position="51"/>
    </location>
</feature>
<sequence length="232" mass="26322">MAGTKEVKSEISTKGQGDSELEAKNSVDEYEEGEIPLSDSSSRPTSAGVDSILPQPHPLENSWTLWFDSPAAKGRQSSWGVSMRNIHTFSTVEDFWRLYNNINPPSKLIIGADLYCFKHKIEPKWEDPICANGGKWTMVTNKSKSDGFWLNTLMAMIGEQFDYGEEICGAVVNVRNKQEKISLWTKNAANEAVQISLGKKWKEVTEWKEIIHFIVHDDARKHDRNAKNRYSV</sequence>
<dbReference type="PANTHER" id="PTHR11960">
    <property type="entry name" value="EUKARYOTIC TRANSLATION INITIATION FACTOR 4E RELATED"/>
    <property type="match status" value="1"/>
</dbReference>
<organism evidence="13 14">
    <name type="scientific">Zostera marina</name>
    <name type="common">Eelgrass</name>
    <dbReference type="NCBI Taxonomy" id="29655"/>
    <lineage>
        <taxon>Eukaryota</taxon>
        <taxon>Viridiplantae</taxon>
        <taxon>Streptophyta</taxon>
        <taxon>Embryophyta</taxon>
        <taxon>Tracheophyta</taxon>
        <taxon>Spermatophyta</taxon>
        <taxon>Magnoliopsida</taxon>
        <taxon>Liliopsida</taxon>
        <taxon>Zosteraceae</taxon>
        <taxon>Zostera</taxon>
    </lineage>
</organism>
<dbReference type="PANTHER" id="PTHR11960:SF8">
    <property type="entry name" value="EUKARYOTIC TRANSLATION INITIATION FACTOR 4E1-RELATED"/>
    <property type="match status" value="1"/>
</dbReference>
<proteinExistence type="inferred from homology"/>
<evidence type="ECO:0000256" key="12">
    <source>
        <dbReference type="SAM" id="MobiDB-lite"/>
    </source>
</evidence>
<feature type="compositionally biased region" description="Basic and acidic residues" evidence="12">
    <location>
        <begin position="1"/>
        <end position="11"/>
    </location>
</feature>
<name>A0A0K9PBE3_ZOSMR</name>
<comment type="subunit">
    <text evidence="7">EIF4F is a multi-subunit complex, the composition of which varies with external and internal environmental conditions. It is composed of at least EIF4A, EIF4E and EIF4G. EIF4E is also known to interact with other partners. In higher plants two isoforms of EIF4F have been identified, named isoform EIF4F and isoform EIF(iso)4F. Isoform EIF4F has subunits p220 and p26, whereas isoform EIF(iso)4F has subunits p82 and p28.</text>
</comment>
<keyword evidence="5 11" id="KW-0648">Protein biosynthesis</keyword>
<keyword evidence="6" id="KW-1015">Disulfide bond</keyword>
<evidence type="ECO:0000256" key="9">
    <source>
        <dbReference type="ARBA" id="ARBA00032656"/>
    </source>
</evidence>
<dbReference type="InterPro" id="IPR023398">
    <property type="entry name" value="TIF_eIF4e-like"/>
</dbReference>
<dbReference type="SUPFAM" id="SSF55418">
    <property type="entry name" value="eIF4e-like"/>
    <property type="match status" value="1"/>
</dbReference>
<reference evidence="14" key="1">
    <citation type="journal article" date="2016" name="Nature">
        <title>The genome of the seagrass Zostera marina reveals angiosperm adaptation to the sea.</title>
        <authorList>
            <person name="Olsen J.L."/>
            <person name="Rouze P."/>
            <person name="Verhelst B."/>
            <person name="Lin Y.-C."/>
            <person name="Bayer T."/>
            <person name="Collen J."/>
            <person name="Dattolo E."/>
            <person name="De Paoli E."/>
            <person name="Dittami S."/>
            <person name="Maumus F."/>
            <person name="Michel G."/>
            <person name="Kersting A."/>
            <person name="Lauritano C."/>
            <person name="Lohaus R."/>
            <person name="Toepel M."/>
            <person name="Tonon T."/>
            <person name="Vanneste K."/>
            <person name="Amirebrahimi M."/>
            <person name="Brakel J."/>
            <person name="Bostroem C."/>
            <person name="Chovatia M."/>
            <person name="Grimwood J."/>
            <person name="Jenkins J.W."/>
            <person name="Jueterbock A."/>
            <person name="Mraz A."/>
            <person name="Stam W.T."/>
            <person name="Tice H."/>
            <person name="Bornberg-Bauer E."/>
            <person name="Green P.J."/>
            <person name="Pearson G.A."/>
            <person name="Procaccini G."/>
            <person name="Duarte C.M."/>
            <person name="Schmutz J."/>
            <person name="Reusch T.B.H."/>
            <person name="Van de Peer Y."/>
        </authorList>
    </citation>
    <scope>NUCLEOTIDE SEQUENCE [LARGE SCALE GENOMIC DNA]</scope>
    <source>
        <strain evidence="14">cv. Finnish</strain>
    </source>
</reference>
<evidence type="ECO:0000256" key="7">
    <source>
        <dbReference type="ARBA" id="ARBA00025991"/>
    </source>
</evidence>
<evidence type="ECO:0000256" key="5">
    <source>
        <dbReference type="ARBA" id="ARBA00022917"/>
    </source>
</evidence>
<evidence type="ECO:0000256" key="3">
    <source>
        <dbReference type="ARBA" id="ARBA00022845"/>
    </source>
</evidence>
<dbReference type="GO" id="GO:0006413">
    <property type="term" value="P:translational initiation"/>
    <property type="evidence" value="ECO:0000318"/>
    <property type="project" value="GO_Central"/>
</dbReference>
<dbReference type="OrthoDB" id="590761at2759"/>